<name>A0AAQ3RS31_VIGMU</name>
<organism evidence="1 2">
    <name type="scientific">Vigna mungo</name>
    <name type="common">Black gram</name>
    <name type="synonym">Phaseolus mungo</name>
    <dbReference type="NCBI Taxonomy" id="3915"/>
    <lineage>
        <taxon>Eukaryota</taxon>
        <taxon>Viridiplantae</taxon>
        <taxon>Streptophyta</taxon>
        <taxon>Embryophyta</taxon>
        <taxon>Tracheophyta</taxon>
        <taxon>Spermatophyta</taxon>
        <taxon>Magnoliopsida</taxon>
        <taxon>eudicotyledons</taxon>
        <taxon>Gunneridae</taxon>
        <taxon>Pentapetalae</taxon>
        <taxon>rosids</taxon>
        <taxon>fabids</taxon>
        <taxon>Fabales</taxon>
        <taxon>Fabaceae</taxon>
        <taxon>Papilionoideae</taxon>
        <taxon>50 kb inversion clade</taxon>
        <taxon>NPAAA clade</taxon>
        <taxon>indigoferoid/millettioid clade</taxon>
        <taxon>Phaseoleae</taxon>
        <taxon>Vigna</taxon>
    </lineage>
</organism>
<gene>
    <name evidence="1" type="ORF">V8G54_022922</name>
</gene>
<dbReference type="SUPFAM" id="SSF52087">
    <property type="entry name" value="CRAL/TRIO domain"/>
    <property type="match status" value="1"/>
</dbReference>
<dbReference type="EMBL" id="CP144694">
    <property type="protein sequence ID" value="WVZ02116.1"/>
    <property type="molecule type" value="Genomic_DNA"/>
</dbReference>
<dbReference type="PANTHER" id="PTHR45657">
    <property type="entry name" value="CRAL-TRIO DOMAIN-CONTAINING PROTEIN YKL091C-RELATED"/>
    <property type="match status" value="1"/>
</dbReference>
<proteinExistence type="predicted"/>
<dbReference type="InterPro" id="IPR051026">
    <property type="entry name" value="PI/PC_transfer"/>
</dbReference>
<dbReference type="Proteomes" id="UP001374535">
    <property type="component" value="Chromosome 7"/>
</dbReference>
<evidence type="ECO:0000313" key="1">
    <source>
        <dbReference type="EMBL" id="WVZ02116.1"/>
    </source>
</evidence>
<protein>
    <submittedName>
        <fullName evidence="1">Uncharacterized protein</fullName>
    </submittedName>
</protein>
<accession>A0AAQ3RS31</accession>
<evidence type="ECO:0000313" key="2">
    <source>
        <dbReference type="Proteomes" id="UP001374535"/>
    </source>
</evidence>
<reference evidence="1 2" key="1">
    <citation type="journal article" date="2023" name="Life. Sci Alliance">
        <title>Evolutionary insights into 3D genome organization and epigenetic landscape of Vigna mungo.</title>
        <authorList>
            <person name="Junaid A."/>
            <person name="Singh B."/>
            <person name="Bhatia S."/>
        </authorList>
    </citation>
    <scope>NUCLEOTIDE SEQUENCE [LARGE SCALE GENOMIC DNA]</scope>
    <source>
        <strain evidence="1">Urdbean</strain>
    </source>
</reference>
<sequence length="109" mass="12210">MPASSDESFRVTSQSKRMDKTRDLILGACSIAVKKYIDQSTTILDVQGVILNLMFIINAGSGFRMWNTVKSFLDPKATTKINASIIEAYDIWKGAGNRRLTQSDMMKRT</sequence>
<dbReference type="AlphaFoldDB" id="A0AAQ3RS31"/>
<dbReference type="PANTHER" id="PTHR45657:SF29">
    <property type="entry name" value="PHOSPHATIDYLINOSITOL_PHOSPHATIDYLCHOLINE TRANSFER PROTEIN SFH12"/>
    <property type="match status" value="1"/>
</dbReference>
<dbReference type="InterPro" id="IPR036865">
    <property type="entry name" value="CRAL-TRIO_dom_sf"/>
</dbReference>
<keyword evidence="2" id="KW-1185">Reference proteome</keyword>